<dbReference type="InterPro" id="IPR027437">
    <property type="entry name" value="Rbsml_uS13_C"/>
</dbReference>
<reference evidence="6" key="1">
    <citation type="journal article" date="2019" name="Sci. Rep.">
        <title>Dynamic evolution of mitochondrial genomes in Trebouxiophyceae, including the first completely assembled mtDNA from a lichen-symbiont microalga (Trebouxia sp. TR9).</title>
        <authorList>
            <person name="Martinez-Alberola F."/>
            <person name="Barreno E."/>
            <person name="Casano L.M."/>
            <person name="Gasulla F."/>
            <person name="Molins A."/>
            <person name="del Campo E.M."/>
        </authorList>
    </citation>
    <scope>NUCLEOTIDE SEQUENCE</scope>
</reference>
<dbReference type="AlphaFoldDB" id="A0A5J6DUK2"/>
<dbReference type="PROSITE" id="PS50159">
    <property type="entry name" value="RIBOSOMAL_S13_2"/>
    <property type="match status" value="1"/>
</dbReference>
<dbReference type="Pfam" id="PF00416">
    <property type="entry name" value="Ribosomal_S13"/>
    <property type="match status" value="1"/>
</dbReference>
<evidence type="ECO:0000256" key="5">
    <source>
        <dbReference type="SAM" id="MobiDB-lite"/>
    </source>
</evidence>
<evidence type="ECO:0000256" key="2">
    <source>
        <dbReference type="ARBA" id="ARBA00022980"/>
    </source>
</evidence>
<keyword evidence="2 4" id="KW-0689">Ribosomal protein</keyword>
<evidence type="ECO:0000256" key="3">
    <source>
        <dbReference type="ARBA" id="ARBA00023274"/>
    </source>
</evidence>
<dbReference type="GO" id="GO:0015935">
    <property type="term" value="C:small ribosomal subunit"/>
    <property type="evidence" value="ECO:0007669"/>
    <property type="project" value="TreeGrafter"/>
</dbReference>
<dbReference type="EMBL" id="MH917293">
    <property type="protein sequence ID" value="QES94793.1"/>
    <property type="molecule type" value="Genomic_DNA"/>
</dbReference>
<gene>
    <name evidence="6" type="primary">rps13</name>
</gene>
<dbReference type="InterPro" id="IPR010979">
    <property type="entry name" value="Ribosomal_uS13-like_H2TH"/>
</dbReference>
<evidence type="ECO:0000256" key="1">
    <source>
        <dbReference type="ARBA" id="ARBA00008080"/>
    </source>
</evidence>
<dbReference type="Gene3D" id="4.10.910.10">
    <property type="entry name" value="30s ribosomal protein s13, domain 2"/>
    <property type="match status" value="1"/>
</dbReference>
<dbReference type="PANTHER" id="PTHR10871">
    <property type="entry name" value="30S RIBOSOMAL PROTEIN S13/40S RIBOSOMAL PROTEIN S18"/>
    <property type="match status" value="1"/>
</dbReference>
<evidence type="ECO:0000256" key="4">
    <source>
        <dbReference type="RuleBase" id="RU003830"/>
    </source>
</evidence>
<dbReference type="Gene3D" id="1.10.8.50">
    <property type="match status" value="1"/>
</dbReference>
<dbReference type="PANTHER" id="PTHR10871:SF1">
    <property type="entry name" value="SMALL RIBOSOMAL SUBUNIT PROTEIN US13M"/>
    <property type="match status" value="1"/>
</dbReference>
<organism evidence="6">
    <name type="scientific">Trebouxia lynnae</name>
    <dbReference type="NCBI Taxonomy" id="1825957"/>
    <lineage>
        <taxon>Eukaryota</taxon>
        <taxon>Viridiplantae</taxon>
        <taxon>Chlorophyta</taxon>
        <taxon>core chlorophytes</taxon>
        <taxon>Trebouxiophyceae</taxon>
        <taxon>Trebouxiales</taxon>
        <taxon>Trebouxiaceae</taxon>
        <taxon>Trebouxia</taxon>
    </lineage>
</organism>
<dbReference type="PROSITE" id="PS00646">
    <property type="entry name" value="RIBOSOMAL_S13_1"/>
    <property type="match status" value="1"/>
</dbReference>
<keyword evidence="6" id="KW-0496">Mitochondrion</keyword>
<feature type="region of interest" description="Disordered" evidence="5">
    <location>
        <begin position="97"/>
        <end position="128"/>
    </location>
</feature>
<proteinExistence type="inferred from homology"/>
<dbReference type="GO" id="GO:0005739">
    <property type="term" value="C:mitochondrion"/>
    <property type="evidence" value="ECO:0007669"/>
    <property type="project" value="TreeGrafter"/>
</dbReference>
<evidence type="ECO:0000313" key="6">
    <source>
        <dbReference type="EMBL" id="QES94793.1"/>
    </source>
</evidence>
<keyword evidence="3 4" id="KW-0687">Ribonucleoprotein</keyword>
<name>A0A5J6DUK2_9CHLO</name>
<dbReference type="InterPro" id="IPR018269">
    <property type="entry name" value="Ribosomal_uS13_CS"/>
</dbReference>
<dbReference type="GO" id="GO:0003723">
    <property type="term" value="F:RNA binding"/>
    <property type="evidence" value="ECO:0007669"/>
    <property type="project" value="InterPro"/>
</dbReference>
<dbReference type="HAMAP" id="MF_01315">
    <property type="entry name" value="Ribosomal_uS13"/>
    <property type="match status" value="1"/>
</dbReference>
<dbReference type="GO" id="GO:0006412">
    <property type="term" value="P:translation"/>
    <property type="evidence" value="ECO:0007669"/>
    <property type="project" value="InterPro"/>
</dbReference>
<dbReference type="InterPro" id="IPR001892">
    <property type="entry name" value="Ribosomal_uS13"/>
</dbReference>
<accession>A0A5J6DUK2</accession>
<sequence>MVYILNTNLKNNKKVRTALCEIYGIGKTLSTQICDQLGFSEEYKIKNLTNFQIQQLSQLIAQNFVIGGDLRRDRRNDKNRLVSISCYRGFRHNMGLPVRGQRTHGNARTARALQRKGKDTARALQRNT</sequence>
<geneLocation type="mitochondrion" evidence="6"/>
<dbReference type="SUPFAM" id="SSF46946">
    <property type="entry name" value="S13-like H2TH domain"/>
    <property type="match status" value="1"/>
</dbReference>
<dbReference type="FunFam" id="1.10.8.50:FF:000001">
    <property type="entry name" value="30S ribosomal protein S13"/>
    <property type="match status" value="1"/>
</dbReference>
<dbReference type="GO" id="GO:0003735">
    <property type="term" value="F:structural constituent of ribosome"/>
    <property type="evidence" value="ECO:0007669"/>
    <property type="project" value="InterPro"/>
</dbReference>
<dbReference type="PIRSF" id="PIRSF002134">
    <property type="entry name" value="Ribosomal_S13"/>
    <property type="match status" value="1"/>
</dbReference>
<protein>
    <submittedName>
        <fullName evidence="6">Ribosomal protein S13</fullName>
    </submittedName>
</protein>
<comment type="similarity">
    <text evidence="1 4">Belongs to the universal ribosomal protein uS13 family.</text>
</comment>